<evidence type="ECO:0000256" key="2">
    <source>
        <dbReference type="ARBA" id="ARBA00022980"/>
    </source>
</evidence>
<dbReference type="EMBL" id="RWIC01000444">
    <property type="protein sequence ID" value="TKC43785.1"/>
    <property type="molecule type" value="Genomic_DNA"/>
</dbReference>
<keyword evidence="2" id="KW-0689">Ribosomal protein</keyword>
<dbReference type="SUPFAM" id="SSF54189">
    <property type="entry name" value="Ribosomal proteins S24e, L23 and L15e"/>
    <property type="match status" value="1"/>
</dbReference>
<dbReference type="GO" id="GO:0044391">
    <property type="term" value="C:ribosomal subunit"/>
    <property type="evidence" value="ECO:0007669"/>
    <property type="project" value="UniProtKB-ARBA"/>
</dbReference>
<proteinExistence type="inferred from homology"/>
<comment type="similarity">
    <text evidence="1">Belongs to the universal ribosomal protein uL23 family.</text>
</comment>
<sequence length="87" mass="9825">MFDHYTIIEFPLTAQSAVKKVEDTSTLVFTMEVKANKHQVRQAVKKLHDIDMAKVNVLIRPDGDKKHMFILVSVYGALDVANKIGII</sequence>
<comment type="caution">
    <text evidence="4">The sequence shown here is derived from an EMBL/GenBank/DDBJ whole genome shotgun (WGS) entry which is preliminary data.</text>
</comment>
<evidence type="ECO:0000313" key="5">
    <source>
        <dbReference type="Proteomes" id="UP000308365"/>
    </source>
</evidence>
<keyword evidence="3" id="KW-0687">Ribonucleoprotein</keyword>
<evidence type="ECO:0000256" key="3">
    <source>
        <dbReference type="ARBA" id="ARBA00023274"/>
    </source>
</evidence>
<evidence type="ECO:0000256" key="1">
    <source>
        <dbReference type="ARBA" id="ARBA00006700"/>
    </source>
</evidence>
<dbReference type="GO" id="GO:0006412">
    <property type="term" value="P:translation"/>
    <property type="evidence" value="ECO:0007669"/>
    <property type="project" value="InterPro"/>
</dbReference>
<dbReference type="PANTHER" id="PTHR11620">
    <property type="entry name" value="60S RIBOSOMAL PROTEIN L23A"/>
    <property type="match status" value="1"/>
</dbReference>
<organism evidence="4 5">
    <name type="scientific">Monodon monoceros</name>
    <name type="common">Narwhal</name>
    <name type="synonym">Ceratodon monodon</name>
    <dbReference type="NCBI Taxonomy" id="40151"/>
    <lineage>
        <taxon>Eukaryota</taxon>
        <taxon>Metazoa</taxon>
        <taxon>Chordata</taxon>
        <taxon>Craniata</taxon>
        <taxon>Vertebrata</taxon>
        <taxon>Euteleostomi</taxon>
        <taxon>Mammalia</taxon>
        <taxon>Eutheria</taxon>
        <taxon>Laurasiatheria</taxon>
        <taxon>Artiodactyla</taxon>
        <taxon>Whippomorpha</taxon>
        <taxon>Cetacea</taxon>
        <taxon>Odontoceti</taxon>
        <taxon>Monodontidae</taxon>
        <taxon>Monodon</taxon>
    </lineage>
</organism>
<dbReference type="Pfam" id="PF00276">
    <property type="entry name" value="Ribosomal_L23"/>
    <property type="match status" value="1"/>
</dbReference>
<dbReference type="Gene3D" id="3.30.70.330">
    <property type="match status" value="1"/>
</dbReference>
<dbReference type="GO" id="GO:0003735">
    <property type="term" value="F:structural constituent of ribosome"/>
    <property type="evidence" value="ECO:0007669"/>
    <property type="project" value="InterPro"/>
</dbReference>
<dbReference type="InterPro" id="IPR012677">
    <property type="entry name" value="Nucleotide-bd_a/b_plait_sf"/>
</dbReference>
<gene>
    <name evidence="4" type="ORF">EI555_001470</name>
</gene>
<reference evidence="5" key="1">
    <citation type="journal article" date="2019" name="IScience">
        <title>Narwhal Genome Reveals Long-Term Low Genetic Diversity despite Current Large Abundance Size.</title>
        <authorList>
            <person name="Westbury M.V."/>
            <person name="Petersen B."/>
            <person name="Garde E."/>
            <person name="Heide-Jorgensen M.P."/>
            <person name="Lorenzen E.D."/>
        </authorList>
    </citation>
    <scope>NUCLEOTIDE SEQUENCE [LARGE SCALE GENOMIC DNA]</scope>
</reference>
<protein>
    <recommendedName>
        <fullName evidence="6">Ribosomal protein L23/L25 N-terminal domain-containing protein</fullName>
    </recommendedName>
</protein>
<dbReference type="AlphaFoldDB" id="A0A4U1F392"/>
<accession>A0A4U1F392</accession>
<dbReference type="InterPro" id="IPR013025">
    <property type="entry name" value="Ribosomal_uL23-like"/>
</dbReference>
<dbReference type="InterPro" id="IPR012678">
    <property type="entry name" value="Ribosomal_uL23/eL15/eS24_sf"/>
</dbReference>
<dbReference type="Proteomes" id="UP000308365">
    <property type="component" value="Unassembled WGS sequence"/>
</dbReference>
<evidence type="ECO:0008006" key="6">
    <source>
        <dbReference type="Google" id="ProtNLM"/>
    </source>
</evidence>
<evidence type="ECO:0000313" key="4">
    <source>
        <dbReference type="EMBL" id="TKC43785.1"/>
    </source>
</evidence>
<name>A0A4U1F392_MONMO</name>